<dbReference type="EMBL" id="JAHXPT010000010">
    <property type="protein sequence ID" value="MBW6410994.1"/>
    <property type="molecule type" value="Genomic_DNA"/>
</dbReference>
<evidence type="ECO:0000313" key="2">
    <source>
        <dbReference type="EMBL" id="MBW6410994.1"/>
    </source>
</evidence>
<dbReference type="CDD" id="cd04182">
    <property type="entry name" value="GT_2_like_f"/>
    <property type="match status" value="1"/>
</dbReference>
<dbReference type="PANTHER" id="PTHR43777">
    <property type="entry name" value="MOLYBDENUM COFACTOR CYTIDYLYLTRANSFERASE"/>
    <property type="match status" value="1"/>
</dbReference>
<dbReference type="InterPro" id="IPR029044">
    <property type="entry name" value="Nucleotide-diphossugar_trans"/>
</dbReference>
<dbReference type="Proteomes" id="UP001519921">
    <property type="component" value="Unassembled WGS sequence"/>
</dbReference>
<protein>
    <submittedName>
        <fullName evidence="2">Nucleotidyltransferase family protein</fullName>
    </submittedName>
</protein>
<evidence type="ECO:0000259" key="1">
    <source>
        <dbReference type="Pfam" id="PF12804"/>
    </source>
</evidence>
<comment type="caution">
    <text evidence="2">The sequence shown here is derived from an EMBL/GenBank/DDBJ whole genome shotgun (WGS) entry which is preliminary data.</text>
</comment>
<dbReference type="PANTHER" id="PTHR43777:SF1">
    <property type="entry name" value="MOLYBDENUM COFACTOR CYTIDYLYLTRANSFERASE"/>
    <property type="match status" value="1"/>
</dbReference>
<dbReference type="RefSeq" id="WP_219780458.1">
    <property type="nucleotide sequence ID" value="NZ_JAHXPT010000010.1"/>
</dbReference>
<evidence type="ECO:0000313" key="3">
    <source>
        <dbReference type="Proteomes" id="UP001519921"/>
    </source>
</evidence>
<sequence>MNINGVILAAGLSSRMKEFKPLMKLRGKTIIENSIDSMFNVGVNKVVLVLGHRAKEVEALLYNKYDPLRLIFVKNKNYAETDMLTSIKIGISELDNCDAFYLLPGDMPAINTKTFIAVKENMCRTHAMVSFPTIDGYKKHPPLISSKCIDYILNFNEQGGLREIWKQLQDQIATVPVKDIGCTLDADTTEDYNRLVNYMEGYN</sequence>
<proteinExistence type="predicted"/>
<dbReference type="InterPro" id="IPR025877">
    <property type="entry name" value="MobA-like_NTP_Trfase"/>
</dbReference>
<accession>A0ABS7AQR0</accession>
<keyword evidence="3" id="KW-1185">Reference proteome</keyword>
<name>A0ABS7AQR0_9CLOT</name>
<gene>
    <name evidence="2" type="ORF">KYD98_12895</name>
</gene>
<dbReference type="Gene3D" id="3.90.550.10">
    <property type="entry name" value="Spore Coat Polysaccharide Biosynthesis Protein SpsA, Chain A"/>
    <property type="match status" value="1"/>
</dbReference>
<reference evidence="2 3" key="1">
    <citation type="submission" date="2021-07" db="EMBL/GenBank/DDBJ databases">
        <title>Clostridium weizhouense sp. nov., an anaerobic bacterium isolated from activated sludge of Petroleum wastewater.</title>
        <authorList>
            <person name="Li Q."/>
        </authorList>
    </citation>
    <scope>NUCLEOTIDE SEQUENCE [LARGE SCALE GENOMIC DNA]</scope>
    <source>
        <strain evidence="2 3">YB-6</strain>
    </source>
</reference>
<dbReference type="SUPFAM" id="SSF53448">
    <property type="entry name" value="Nucleotide-diphospho-sugar transferases"/>
    <property type="match status" value="1"/>
</dbReference>
<organism evidence="2 3">
    <name type="scientific">Clostridium weizhouense</name>
    <dbReference type="NCBI Taxonomy" id="2859781"/>
    <lineage>
        <taxon>Bacteria</taxon>
        <taxon>Bacillati</taxon>
        <taxon>Bacillota</taxon>
        <taxon>Clostridia</taxon>
        <taxon>Eubacteriales</taxon>
        <taxon>Clostridiaceae</taxon>
        <taxon>Clostridium</taxon>
    </lineage>
</organism>
<dbReference type="Pfam" id="PF12804">
    <property type="entry name" value="NTP_transf_3"/>
    <property type="match status" value="1"/>
</dbReference>
<feature type="domain" description="MobA-like NTP transferase" evidence="1">
    <location>
        <begin position="5"/>
        <end position="169"/>
    </location>
</feature>